<dbReference type="Pfam" id="PF17401">
    <property type="entry name" value="DUF5407"/>
    <property type="match status" value="1"/>
</dbReference>
<accession>D6YSB3</accession>
<dbReference type="eggNOG" id="ENOG50332TK">
    <property type="taxonomic scope" value="Bacteria"/>
</dbReference>
<dbReference type="AlphaFoldDB" id="D6YSB3"/>
<evidence type="ECO:0000313" key="1">
    <source>
        <dbReference type="EMBL" id="ADI38958.1"/>
    </source>
</evidence>
<protein>
    <submittedName>
        <fullName evidence="1">Putative type III secretion system needle protein SctF</fullName>
    </submittedName>
</protein>
<name>D6YSB3_WADCW</name>
<dbReference type="STRING" id="716544.wcw_1613"/>
<evidence type="ECO:0000313" key="2">
    <source>
        <dbReference type="Proteomes" id="UP000001505"/>
    </source>
</evidence>
<gene>
    <name evidence="1" type="primary">sctF</name>
    <name evidence="1" type="ordered locus">wcw_1613</name>
</gene>
<dbReference type="Proteomes" id="UP000001505">
    <property type="component" value="Chromosome"/>
</dbReference>
<keyword evidence="2" id="KW-1185">Reference proteome</keyword>
<organism evidence="1 2">
    <name type="scientific">Waddlia chondrophila (strain ATCC VR-1470 / WSU 86-1044)</name>
    <dbReference type="NCBI Taxonomy" id="716544"/>
    <lineage>
        <taxon>Bacteria</taxon>
        <taxon>Pseudomonadati</taxon>
        <taxon>Chlamydiota</taxon>
        <taxon>Chlamydiia</taxon>
        <taxon>Parachlamydiales</taxon>
        <taxon>Waddliaceae</taxon>
        <taxon>Waddlia</taxon>
    </lineage>
</organism>
<reference evidence="1 2" key="1">
    <citation type="journal article" date="2010" name="PLoS ONE">
        <title>The Waddlia genome: a window into chlamydial biology.</title>
        <authorList>
            <person name="Bertelli C."/>
            <person name="Collyn F."/>
            <person name="Croxatto A."/>
            <person name="Ruckert C."/>
            <person name="Polkinghorne A."/>
            <person name="Kebbi-Beghdadi C."/>
            <person name="Goesmann A."/>
            <person name="Vaughan L."/>
            <person name="Greub G."/>
        </authorList>
    </citation>
    <scope>NUCLEOTIDE SEQUENCE [LARGE SCALE GENOMIC DNA]</scope>
    <source>
        <strain evidence="2">ATCC VR-1470 / WSU 86-1044</strain>
    </source>
</reference>
<sequence>MSRQEMKFLVWIPSQTYSLKTNKLKSLGGLVMTATVNPGDAANRDFIGSVKQSGFSVQNLFSLVNIATTSAKAKLLEIQQRRSAISIGDMFEMQMLMNHLSQLSEMSTSVVSASNTAISSMARNVKG</sequence>
<proteinExistence type="predicted"/>
<dbReference type="EMBL" id="CP001928">
    <property type="protein sequence ID" value="ADI38958.1"/>
    <property type="molecule type" value="Genomic_DNA"/>
</dbReference>
<dbReference type="KEGG" id="wch:wcw_1613"/>
<dbReference type="InterPro" id="IPR035365">
    <property type="entry name" value="DUF5407"/>
</dbReference>
<dbReference type="HOGENOM" id="CLU_161443_0_0_0"/>